<evidence type="ECO:0000313" key="1">
    <source>
        <dbReference type="EMBL" id="MEX3933575.1"/>
    </source>
</evidence>
<organism evidence="1 2">
    <name type="scientific">Paraburkholderia phymatum</name>
    <dbReference type="NCBI Taxonomy" id="148447"/>
    <lineage>
        <taxon>Bacteria</taxon>
        <taxon>Pseudomonadati</taxon>
        <taxon>Pseudomonadota</taxon>
        <taxon>Betaproteobacteria</taxon>
        <taxon>Burkholderiales</taxon>
        <taxon>Burkholderiaceae</taxon>
        <taxon>Paraburkholderia</taxon>
    </lineage>
</organism>
<comment type="caution">
    <text evidence="1">The sequence shown here is derived from an EMBL/GenBank/DDBJ whole genome shotgun (WGS) entry which is preliminary data.</text>
</comment>
<accession>A0ACC6U251</accession>
<dbReference type="Proteomes" id="UP001558850">
    <property type="component" value="Unassembled WGS sequence"/>
</dbReference>
<proteinExistence type="predicted"/>
<reference evidence="1" key="1">
    <citation type="submission" date="2024-07" db="EMBL/GenBank/DDBJ databases">
        <title>A survey of Mimosa microsymbionts across Brazilian biomes reveals a high diversity of Paraburkholderia nodulating endemic species, but also that Cupriavidus is common as a symbiont of widespread species.</title>
        <authorList>
            <person name="Rouws L."/>
            <person name="Barauna A."/>
            <person name="Beukes C."/>
            <person name="Rouws J.R.C."/>
            <person name="De Faria S.M."/>
            <person name="Gross E."/>
            <person name="Bueno Dos Reis Junior F."/>
            <person name="Simon M.F."/>
            <person name="Maluk M."/>
            <person name="Odee D.W."/>
            <person name="Kenicer G."/>
            <person name="Young J.P.W."/>
            <person name="Reis V.M."/>
            <person name="Zilli J."/>
            <person name="James E.K."/>
        </authorList>
    </citation>
    <scope>NUCLEOTIDE SEQUENCE</scope>
    <source>
        <strain evidence="1">EG181B</strain>
    </source>
</reference>
<name>A0ACC6U251_9BURK</name>
<protein>
    <submittedName>
        <fullName evidence="1">Hpt domain-containing protein</fullName>
    </submittedName>
</protein>
<dbReference type="EMBL" id="JBFRCH010000008">
    <property type="protein sequence ID" value="MEX3933575.1"/>
    <property type="molecule type" value="Genomic_DNA"/>
</dbReference>
<evidence type="ECO:0000313" key="2">
    <source>
        <dbReference type="Proteomes" id="UP001558850"/>
    </source>
</evidence>
<keyword evidence="2" id="KW-1185">Reference proteome</keyword>
<sequence length="102" mass="11288">MTRRWSDVFDEGPADLLVILTTSVYADLRDAADALAKDDALRIGYVAHRLKGSARLTDDKRAIALCASLEAAAQSGDMKHAQLLLEEIERVFREAMHTRDSS</sequence>
<gene>
    <name evidence="1" type="ORF">AB4Y32_17500</name>
</gene>